<dbReference type="PANTHER" id="PTHR42734">
    <property type="entry name" value="METAL TRANSPORT SYSTEM ATP-BINDING PROTEIN TM_0124-RELATED"/>
    <property type="match status" value="1"/>
</dbReference>
<dbReference type="Gene3D" id="3.40.50.300">
    <property type="entry name" value="P-loop containing nucleotide triphosphate hydrolases"/>
    <property type="match status" value="1"/>
</dbReference>
<protein>
    <recommendedName>
        <fullName evidence="5">ABC transporter domain-containing protein</fullName>
    </recommendedName>
</protein>
<evidence type="ECO:0000259" key="5">
    <source>
        <dbReference type="PROSITE" id="PS50893"/>
    </source>
</evidence>
<gene>
    <name evidence="6" type="ORF">A3J66_04145</name>
</gene>
<accession>A0A1F6M3N0</accession>
<dbReference type="PANTHER" id="PTHR42734:SF17">
    <property type="entry name" value="METAL TRANSPORT SYSTEM ATP-BINDING PROTEIN TM_0124-RELATED"/>
    <property type="match status" value="1"/>
</dbReference>
<dbReference type="FunFam" id="3.40.50.300:FF:000134">
    <property type="entry name" value="Iron-enterobactin ABC transporter ATP-binding protein"/>
    <property type="match status" value="1"/>
</dbReference>
<feature type="domain" description="ABC transporter" evidence="5">
    <location>
        <begin position="8"/>
        <end position="235"/>
    </location>
</feature>
<evidence type="ECO:0000256" key="4">
    <source>
        <dbReference type="ARBA" id="ARBA00022840"/>
    </source>
</evidence>
<evidence type="ECO:0000313" key="6">
    <source>
        <dbReference type="EMBL" id="OGH66216.1"/>
    </source>
</evidence>
<dbReference type="InterPro" id="IPR017871">
    <property type="entry name" value="ABC_transporter-like_CS"/>
</dbReference>
<dbReference type="Pfam" id="PF00005">
    <property type="entry name" value="ABC_tran"/>
    <property type="match status" value="1"/>
</dbReference>
<keyword evidence="3" id="KW-0547">Nucleotide-binding</keyword>
<dbReference type="STRING" id="1798680.A3J66_04145"/>
<dbReference type="GO" id="GO:0016887">
    <property type="term" value="F:ATP hydrolysis activity"/>
    <property type="evidence" value="ECO:0007669"/>
    <property type="project" value="InterPro"/>
</dbReference>
<dbReference type="PROSITE" id="PS50893">
    <property type="entry name" value="ABC_TRANSPORTER_2"/>
    <property type="match status" value="1"/>
</dbReference>
<comment type="similarity">
    <text evidence="1">Belongs to the ABC transporter superfamily.</text>
</comment>
<evidence type="ECO:0000256" key="3">
    <source>
        <dbReference type="ARBA" id="ARBA00022741"/>
    </source>
</evidence>
<dbReference type="InterPro" id="IPR003593">
    <property type="entry name" value="AAA+_ATPase"/>
</dbReference>
<sequence length="244" mass="26994">MTQSTPIIEVSNLNKTYQKQTVLEDISFAVSSGSVLAIIGPNGAGKSTLVKILLGLETPTHGTVLIDGQKPQVARERIGYVPQRFTFDRTVPITVHEFLMLAACEEKEHTRTSMVDRALQEVGLPNIADHQLGALSGGQFQRVMIARAILHHKDILILDEPATGIDVAAEKTIYDFIRKLNEERGVTVLLISHELDIVFSFATQVICLNKRLVCHGVPKQVITKDVLQEMYGHLAGAYHHHCDK</sequence>
<dbReference type="InterPro" id="IPR050153">
    <property type="entry name" value="Metal_Ion_Import_ABC"/>
</dbReference>
<dbReference type="SUPFAM" id="SSF52540">
    <property type="entry name" value="P-loop containing nucleoside triphosphate hydrolases"/>
    <property type="match status" value="1"/>
</dbReference>
<proteinExistence type="inferred from homology"/>
<name>A0A1F6M3N0_9BACT</name>
<dbReference type="AlphaFoldDB" id="A0A1F6M3N0"/>
<dbReference type="SMART" id="SM00382">
    <property type="entry name" value="AAA"/>
    <property type="match status" value="1"/>
</dbReference>
<dbReference type="EMBL" id="MFQB01000038">
    <property type="protein sequence ID" value="OGH66216.1"/>
    <property type="molecule type" value="Genomic_DNA"/>
</dbReference>
<dbReference type="PROSITE" id="PS00211">
    <property type="entry name" value="ABC_TRANSPORTER_1"/>
    <property type="match status" value="1"/>
</dbReference>
<dbReference type="Proteomes" id="UP000176282">
    <property type="component" value="Unassembled WGS sequence"/>
</dbReference>
<evidence type="ECO:0000313" key="7">
    <source>
        <dbReference type="Proteomes" id="UP000176282"/>
    </source>
</evidence>
<dbReference type="InterPro" id="IPR003439">
    <property type="entry name" value="ABC_transporter-like_ATP-bd"/>
</dbReference>
<dbReference type="GO" id="GO:0005524">
    <property type="term" value="F:ATP binding"/>
    <property type="evidence" value="ECO:0007669"/>
    <property type="project" value="UniProtKB-KW"/>
</dbReference>
<comment type="caution">
    <text evidence="6">The sequence shown here is derived from an EMBL/GenBank/DDBJ whole genome shotgun (WGS) entry which is preliminary data.</text>
</comment>
<dbReference type="CDD" id="cd03235">
    <property type="entry name" value="ABC_Metallic_Cations"/>
    <property type="match status" value="1"/>
</dbReference>
<organism evidence="6 7">
    <name type="scientific">Candidatus Magasanikbacteria bacterium RIFCSPHIGHO2_02_FULL_47_14</name>
    <dbReference type="NCBI Taxonomy" id="1798680"/>
    <lineage>
        <taxon>Bacteria</taxon>
        <taxon>Candidatus Magasanikiibacteriota</taxon>
    </lineage>
</organism>
<reference evidence="6 7" key="1">
    <citation type="journal article" date="2016" name="Nat. Commun.">
        <title>Thousands of microbial genomes shed light on interconnected biogeochemical processes in an aquifer system.</title>
        <authorList>
            <person name="Anantharaman K."/>
            <person name="Brown C.T."/>
            <person name="Hug L.A."/>
            <person name="Sharon I."/>
            <person name="Castelle C.J."/>
            <person name="Probst A.J."/>
            <person name="Thomas B.C."/>
            <person name="Singh A."/>
            <person name="Wilkins M.J."/>
            <person name="Karaoz U."/>
            <person name="Brodie E.L."/>
            <person name="Williams K.H."/>
            <person name="Hubbard S.S."/>
            <person name="Banfield J.F."/>
        </authorList>
    </citation>
    <scope>NUCLEOTIDE SEQUENCE [LARGE SCALE GENOMIC DNA]</scope>
</reference>
<dbReference type="InterPro" id="IPR027417">
    <property type="entry name" value="P-loop_NTPase"/>
</dbReference>
<evidence type="ECO:0000256" key="1">
    <source>
        <dbReference type="ARBA" id="ARBA00005417"/>
    </source>
</evidence>
<evidence type="ECO:0000256" key="2">
    <source>
        <dbReference type="ARBA" id="ARBA00022448"/>
    </source>
</evidence>
<keyword evidence="4" id="KW-0067">ATP-binding</keyword>
<keyword evidence="2" id="KW-0813">Transport</keyword>